<organism evidence="4 8">
    <name type="scientific">Klebsiella michiganensis</name>
    <dbReference type="NCBI Taxonomy" id="1134687"/>
    <lineage>
        <taxon>Bacteria</taxon>
        <taxon>Pseudomonadati</taxon>
        <taxon>Pseudomonadota</taxon>
        <taxon>Gammaproteobacteria</taxon>
        <taxon>Enterobacterales</taxon>
        <taxon>Enterobacteriaceae</taxon>
        <taxon>Klebsiella/Raoultella group</taxon>
        <taxon>Klebsiella</taxon>
    </lineage>
</organism>
<dbReference type="DNASU" id="29380115"/>
<evidence type="ECO:0000259" key="2">
    <source>
        <dbReference type="Pfam" id="PF00419"/>
    </source>
</evidence>
<name>A0A0J2H3J0_9ENTR</name>
<dbReference type="Proteomes" id="UP001159937">
    <property type="component" value="Unassembled WGS sequence"/>
</dbReference>
<dbReference type="GO" id="GO:0009289">
    <property type="term" value="C:pilus"/>
    <property type="evidence" value="ECO:0007669"/>
    <property type="project" value="InterPro"/>
</dbReference>
<dbReference type="PANTHER" id="PTHR33420">
    <property type="entry name" value="FIMBRIAL SUBUNIT ELFA-RELATED"/>
    <property type="match status" value="1"/>
</dbReference>
<reference evidence="5 7" key="3">
    <citation type="submission" date="2018-01" db="EMBL/GenBank/DDBJ databases">
        <title>Genomic study of Klebsiella pneumoniae.</title>
        <authorList>
            <person name="Yang Y."/>
            <person name="Bicalho R."/>
        </authorList>
    </citation>
    <scope>NUCLEOTIDE SEQUENCE [LARGE SCALE GENOMIC DNA]</scope>
    <source>
        <strain evidence="5 7">A10</strain>
    </source>
</reference>
<evidence type="ECO:0000313" key="6">
    <source>
        <dbReference type="Proteomes" id="UP000036305"/>
    </source>
</evidence>
<accession>A0A0J2H3J0</accession>
<dbReference type="SUPFAM" id="SSF49401">
    <property type="entry name" value="Bacterial adhesins"/>
    <property type="match status" value="1"/>
</dbReference>
<dbReference type="InterPro" id="IPR000259">
    <property type="entry name" value="Adhesion_dom_fimbrial"/>
</dbReference>
<keyword evidence="6" id="KW-1185">Reference proteome</keyword>
<proteinExistence type="predicted"/>
<feature type="signal peptide" evidence="1">
    <location>
        <begin position="1"/>
        <end position="22"/>
    </location>
</feature>
<dbReference type="InterPro" id="IPR050263">
    <property type="entry name" value="Bact_Fimbrial_Adh_Pro"/>
</dbReference>
<dbReference type="RefSeq" id="WP_032747442.1">
    <property type="nucleotide sequence ID" value="NZ_CABGII010000038.1"/>
</dbReference>
<dbReference type="Pfam" id="PF00419">
    <property type="entry name" value="Fimbrial"/>
    <property type="match status" value="1"/>
</dbReference>
<dbReference type="GO" id="GO:0043709">
    <property type="term" value="P:cell adhesion involved in single-species biofilm formation"/>
    <property type="evidence" value="ECO:0007669"/>
    <property type="project" value="TreeGrafter"/>
</dbReference>
<sequence>MKKNLLAVALMATSAFASSAFASDGAVNFTGSITDAACTVDTASQNQDVFLGNIARTAFPVAGSLAAAKKFTLVLKNCPDTVTGATVRFDGTQVSGDNSVLALTAGSSTAKGVGVQISDDQNKVVPLYEDSSVYPLVSTADNNLNFSARYISLTDAVTVGDANAVTQFTVVYQ</sequence>
<dbReference type="Gene3D" id="2.60.40.1090">
    <property type="entry name" value="Fimbrial-type adhesion domain"/>
    <property type="match status" value="1"/>
</dbReference>
<protein>
    <submittedName>
        <fullName evidence="4">Fimbrial protein</fullName>
    </submittedName>
</protein>
<dbReference type="EMBL" id="PIDR01000405">
    <property type="protein sequence ID" value="PLO69323.1"/>
    <property type="molecule type" value="Genomic_DNA"/>
</dbReference>
<feature type="domain" description="Fimbrial-type adhesion" evidence="2">
    <location>
        <begin position="28"/>
        <end position="173"/>
    </location>
</feature>
<evidence type="ECO:0000256" key="1">
    <source>
        <dbReference type="SAM" id="SignalP"/>
    </source>
</evidence>
<keyword evidence="1" id="KW-0732">Signal</keyword>
<dbReference type="AlphaFoldDB" id="A0A0J2H3J0"/>
<dbReference type="EMBL" id="JAOCBF010000042">
    <property type="protein sequence ID" value="MDH0965896.1"/>
    <property type="molecule type" value="Genomic_DNA"/>
</dbReference>
<reference evidence="4" key="4">
    <citation type="submission" date="2022-09" db="EMBL/GenBank/DDBJ databases">
        <title>Intensive care unit water sources are persistently colonized with multi-drug resistant bacteria and are the site of extensive horizontal gene transfer of antibiotic resistance genes.</title>
        <authorList>
            <person name="Diorio-Toth L."/>
        </authorList>
    </citation>
    <scope>NUCLEOTIDE SEQUENCE</scope>
    <source>
        <strain evidence="4">GD03918</strain>
    </source>
</reference>
<evidence type="ECO:0000313" key="5">
    <source>
        <dbReference type="EMBL" id="PLO69323.1"/>
    </source>
</evidence>
<feature type="chain" id="PRO_5015041025" evidence="1">
    <location>
        <begin position="23"/>
        <end position="173"/>
    </location>
</feature>
<dbReference type="InterPro" id="IPR036937">
    <property type="entry name" value="Adhesion_dom_fimbrial_sf"/>
</dbReference>
<comment type="caution">
    <text evidence="4">The sequence shown here is derived from an EMBL/GenBank/DDBJ whole genome shotgun (WGS) entry which is preliminary data.</text>
</comment>
<dbReference type="Proteomes" id="UP000234667">
    <property type="component" value="Unassembled WGS sequence"/>
</dbReference>
<dbReference type="PANTHER" id="PTHR33420:SF5">
    <property type="entry name" value="FIMBRIAL SUBUNIT"/>
    <property type="match status" value="1"/>
</dbReference>
<reference evidence="5 7" key="2">
    <citation type="submission" date="2017-11" db="EMBL/GenBank/DDBJ databases">
        <authorList>
            <person name="Han C.G."/>
        </authorList>
    </citation>
    <scope>NUCLEOTIDE SEQUENCE [LARGE SCALE GENOMIC DNA]</scope>
    <source>
        <strain evidence="5 7">A10</strain>
    </source>
</reference>
<evidence type="ECO:0000313" key="4">
    <source>
        <dbReference type="EMBL" id="MDH0965896.1"/>
    </source>
</evidence>
<evidence type="ECO:0000313" key="7">
    <source>
        <dbReference type="Proteomes" id="UP000234667"/>
    </source>
</evidence>
<evidence type="ECO:0000313" key="3">
    <source>
        <dbReference type="EMBL" id="KLY28737.1"/>
    </source>
</evidence>
<gene>
    <name evidence="5" type="ORF">CWN49_14535</name>
    <name evidence="4" type="ORF">N5C89_23960</name>
    <name evidence="3" type="ORF">SK91_04249</name>
</gene>
<dbReference type="Proteomes" id="UP000036305">
    <property type="component" value="Unassembled WGS sequence"/>
</dbReference>
<dbReference type="InterPro" id="IPR008966">
    <property type="entry name" value="Adhesion_dom_sf"/>
</dbReference>
<dbReference type="EMBL" id="LEUS01000025">
    <property type="protein sequence ID" value="KLY28737.1"/>
    <property type="molecule type" value="Genomic_DNA"/>
</dbReference>
<evidence type="ECO:0000313" key="8">
    <source>
        <dbReference type="Proteomes" id="UP001159937"/>
    </source>
</evidence>
<reference evidence="3 6" key="1">
    <citation type="submission" date="2015-06" db="EMBL/GenBank/DDBJ databases">
        <title>The Genome Sequence of None.</title>
        <authorList>
            <consortium name="The Broad Institute Genomics Platform"/>
            <consortium name="The Broad Institute Genome Sequencing Center for Infectious Disease"/>
            <person name="Earl A.M."/>
            <person name="Onderdonk A.B."/>
            <person name="Kirby J."/>
            <person name="Ferraro M.J."/>
            <person name="Huang S."/>
            <person name="Spencer M."/>
            <person name="Fodor A."/>
            <person name="Hooper D."/>
            <person name="Dekker J."/>
            <person name="O'Brien T."/>
            <person name="Quan V."/>
            <person name="Gombosev A."/>
            <person name="Delaney M."/>
            <person name="DuBois A."/>
            <person name="Ernst C."/>
            <person name="Kim D.S."/>
            <person name="Rossman W."/>
            <person name="Gohs F."/>
            <person name="Petruso H."/>
            <person name="Nozar T."/>
            <person name="Mougeot F."/>
            <person name="Manson-McGuire A."/>
            <person name="Young S."/>
            <person name="Abouelleil A."/>
            <person name="Cao P."/>
            <person name="Chapman S.B."/>
            <person name="Griggs A."/>
            <person name="Priest M."/>
            <person name="Shea T."/>
            <person name="Wortman I."/>
            <person name="Wortman J.R."/>
            <person name="Nusbaum C."/>
            <person name="Birren B."/>
        </authorList>
    </citation>
    <scope>NUCLEOTIDE SEQUENCE [LARGE SCALE GENOMIC DNA]</scope>
    <source>
        <strain evidence="3 6">MGH87</strain>
    </source>
</reference>